<protein>
    <submittedName>
        <fullName evidence="1">Uncharacterized protein</fullName>
    </submittedName>
</protein>
<reference evidence="1" key="1">
    <citation type="journal article" date="2020" name="Nature">
        <title>Giant virus diversity and host interactions through global metagenomics.</title>
        <authorList>
            <person name="Schulz F."/>
            <person name="Roux S."/>
            <person name="Paez-Espino D."/>
            <person name="Jungbluth S."/>
            <person name="Walsh D.A."/>
            <person name="Denef V.J."/>
            <person name="McMahon K.D."/>
            <person name="Konstantinidis K.T."/>
            <person name="Eloe-Fadrosh E.A."/>
            <person name="Kyrpides N.C."/>
            <person name="Woyke T."/>
        </authorList>
    </citation>
    <scope>NUCLEOTIDE SEQUENCE</scope>
    <source>
        <strain evidence="1">GVMAG-S-ERX555967-131</strain>
    </source>
</reference>
<accession>A0A6C0F7U7</accession>
<organism evidence="1">
    <name type="scientific">viral metagenome</name>
    <dbReference type="NCBI Taxonomy" id="1070528"/>
    <lineage>
        <taxon>unclassified sequences</taxon>
        <taxon>metagenomes</taxon>
        <taxon>organismal metagenomes</taxon>
    </lineage>
</organism>
<dbReference type="AlphaFoldDB" id="A0A6C0F7U7"/>
<evidence type="ECO:0000313" key="1">
    <source>
        <dbReference type="EMBL" id="QHT37282.1"/>
    </source>
</evidence>
<proteinExistence type="predicted"/>
<dbReference type="EMBL" id="MN738791">
    <property type="protein sequence ID" value="QHT37282.1"/>
    <property type="molecule type" value="Genomic_DNA"/>
</dbReference>
<sequence>MANNFLFNGILPKELELKIIDMKFEIELNDNIKSIRKTLVDGIEQGEIADEYYPHGQQTNFLIYIGGEYKTLLMRLDRFQQNQINLIKKLELSNVDMNVIKLFENGNKKQLHLYINNDIKNQINQIESNAINNNFVSI</sequence>
<name>A0A6C0F7U7_9ZZZZ</name>